<organism evidence="2 3">
    <name type="scientific">Daedalea quercina L-15889</name>
    <dbReference type="NCBI Taxonomy" id="1314783"/>
    <lineage>
        <taxon>Eukaryota</taxon>
        <taxon>Fungi</taxon>
        <taxon>Dikarya</taxon>
        <taxon>Basidiomycota</taxon>
        <taxon>Agaricomycotina</taxon>
        <taxon>Agaricomycetes</taxon>
        <taxon>Polyporales</taxon>
        <taxon>Fomitopsis</taxon>
    </lineage>
</organism>
<feature type="compositionally biased region" description="Basic and acidic residues" evidence="1">
    <location>
        <begin position="1"/>
        <end position="10"/>
    </location>
</feature>
<sequence length="91" mass="9308">MEPDPRERKGSTTGQCGPPNRPAAARDSGLPIAFENQDDATPAQKNQKKARKTSAKVAARRAGGPGGGAAGGARGDAGAAGQPRVLRLFMR</sequence>
<name>A0A165ML29_9APHY</name>
<dbReference type="AlphaFoldDB" id="A0A165ML29"/>
<feature type="region of interest" description="Disordered" evidence="1">
    <location>
        <begin position="1"/>
        <end position="91"/>
    </location>
</feature>
<reference evidence="2 3" key="1">
    <citation type="journal article" date="2016" name="Mol. Biol. Evol.">
        <title>Comparative Genomics of Early-Diverging Mushroom-Forming Fungi Provides Insights into the Origins of Lignocellulose Decay Capabilities.</title>
        <authorList>
            <person name="Nagy L.G."/>
            <person name="Riley R."/>
            <person name="Tritt A."/>
            <person name="Adam C."/>
            <person name="Daum C."/>
            <person name="Floudas D."/>
            <person name="Sun H."/>
            <person name="Yadav J.S."/>
            <person name="Pangilinan J."/>
            <person name="Larsson K.H."/>
            <person name="Matsuura K."/>
            <person name="Barry K."/>
            <person name="Labutti K."/>
            <person name="Kuo R."/>
            <person name="Ohm R.A."/>
            <person name="Bhattacharya S.S."/>
            <person name="Shirouzu T."/>
            <person name="Yoshinaga Y."/>
            <person name="Martin F.M."/>
            <person name="Grigoriev I.V."/>
            <person name="Hibbett D.S."/>
        </authorList>
    </citation>
    <scope>NUCLEOTIDE SEQUENCE [LARGE SCALE GENOMIC DNA]</scope>
    <source>
        <strain evidence="2 3">L-15889</strain>
    </source>
</reference>
<proteinExistence type="predicted"/>
<evidence type="ECO:0000313" key="2">
    <source>
        <dbReference type="EMBL" id="KZT65829.1"/>
    </source>
</evidence>
<dbReference type="EMBL" id="KV429099">
    <property type="protein sequence ID" value="KZT65829.1"/>
    <property type="molecule type" value="Genomic_DNA"/>
</dbReference>
<gene>
    <name evidence="2" type="ORF">DAEQUDRAFT_496535</name>
</gene>
<dbReference type="Proteomes" id="UP000076727">
    <property type="component" value="Unassembled WGS sequence"/>
</dbReference>
<evidence type="ECO:0000313" key="3">
    <source>
        <dbReference type="Proteomes" id="UP000076727"/>
    </source>
</evidence>
<keyword evidence="3" id="KW-1185">Reference proteome</keyword>
<accession>A0A165ML29</accession>
<evidence type="ECO:0000256" key="1">
    <source>
        <dbReference type="SAM" id="MobiDB-lite"/>
    </source>
</evidence>
<protein>
    <submittedName>
        <fullName evidence="2">Uncharacterized protein</fullName>
    </submittedName>
</protein>
<feature type="compositionally biased region" description="Gly residues" evidence="1">
    <location>
        <begin position="63"/>
        <end position="75"/>
    </location>
</feature>